<evidence type="ECO:0000256" key="1">
    <source>
        <dbReference type="SAM" id="Phobius"/>
    </source>
</evidence>
<gene>
    <name evidence="2" type="ORF">J0895_15195</name>
</gene>
<organism evidence="2 3">
    <name type="scientific">Phormidium pseudopriestleyi FRX01</name>
    <dbReference type="NCBI Taxonomy" id="1759528"/>
    <lineage>
        <taxon>Bacteria</taxon>
        <taxon>Bacillati</taxon>
        <taxon>Cyanobacteriota</taxon>
        <taxon>Cyanophyceae</taxon>
        <taxon>Oscillatoriophycideae</taxon>
        <taxon>Oscillatoriales</taxon>
        <taxon>Oscillatoriaceae</taxon>
        <taxon>Phormidium</taxon>
    </lineage>
</organism>
<feature type="transmembrane region" description="Helical" evidence="1">
    <location>
        <begin position="78"/>
        <end position="106"/>
    </location>
</feature>
<dbReference type="Proteomes" id="UP000664844">
    <property type="component" value="Unassembled WGS sequence"/>
</dbReference>
<evidence type="ECO:0000313" key="2">
    <source>
        <dbReference type="EMBL" id="MBO0350418.1"/>
    </source>
</evidence>
<comment type="caution">
    <text evidence="2">The sequence shown here is derived from an EMBL/GenBank/DDBJ whole genome shotgun (WGS) entry which is preliminary data.</text>
</comment>
<feature type="transmembrane region" description="Helical" evidence="1">
    <location>
        <begin position="33"/>
        <end position="57"/>
    </location>
</feature>
<dbReference type="RefSeq" id="WP_207088897.1">
    <property type="nucleotide sequence ID" value="NZ_JAFLQW010000405.1"/>
</dbReference>
<dbReference type="EMBL" id="JAFLQW010000405">
    <property type="protein sequence ID" value="MBO0350418.1"/>
    <property type="molecule type" value="Genomic_DNA"/>
</dbReference>
<keyword evidence="1" id="KW-0812">Transmembrane</keyword>
<feature type="transmembrane region" description="Helical" evidence="1">
    <location>
        <begin position="240"/>
        <end position="259"/>
    </location>
</feature>
<keyword evidence="3" id="KW-1185">Reference proteome</keyword>
<feature type="transmembrane region" description="Helical" evidence="1">
    <location>
        <begin position="126"/>
        <end position="149"/>
    </location>
</feature>
<protein>
    <submittedName>
        <fullName evidence="2">Uncharacterized protein</fullName>
    </submittedName>
</protein>
<sequence length="301" mass="34842">MRYFTEENAVTASINLYRKRFKTYFKISLISHLWFLVPIYGWAKFFAGLAIISRLAFSEINGKTETVTEAQKHINPKLWKFFLASILASLGFAYRAFLWVILWSISSGLLSSLLILLLPSLWSINYGLGALFSIVFFVMMLFIYAWFFIKSIEIYSPFFIYKIPLAIEEDITSSTTITRSRQLVQGLRRSVVKTIILPVFTTTPIIILFTVLWLFISGFITRVISPNSEEFTSLWIEQVIWIIYWSCFNILFTPFWQTLKSMVYYNLRCQKEAFDLPTTLSSSISYSYDDAGDFSGVGSES</sequence>
<reference evidence="2 3" key="1">
    <citation type="submission" date="2021-03" db="EMBL/GenBank/DDBJ databases">
        <title>Metabolic Capacity of the Antarctic Cyanobacterium Phormidium pseudopriestleyi that Sustains Oxygenic Photosynthesis in the Presence of Hydrogen Sulfide.</title>
        <authorList>
            <person name="Lumian J.E."/>
            <person name="Jungblut A.D."/>
            <person name="Dillon M.L."/>
            <person name="Hawes I."/>
            <person name="Doran P.T."/>
            <person name="Mackey T.J."/>
            <person name="Dick G.J."/>
            <person name="Grettenberger C.L."/>
            <person name="Sumner D.Y."/>
        </authorList>
    </citation>
    <scope>NUCLEOTIDE SEQUENCE [LARGE SCALE GENOMIC DNA]</scope>
    <source>
        <strain evidence="2 3">FRX01</strain>
    </source>
</reference>
<name>A0ABS3FTG5_9CYAN</name>
<evidence type="ECO:0000313" key="3">
    <source>
        <dbReference type="Proteomes" id="UP000664844"/>
    </source>
</evidence>
<proteinExistence type="predicted"/>
<keyword evidence="1" id="KW-1133">Transmembrane helix</keyword>
<feature type="transmembrane region" description="Helical" evidence="1">
    <location>
        <begin position="195"/>
        <end position="220"/>
    </location>
</feature>
<accession>A0ABS3FTG5</accession>
<keyword evidence="1" id="KW-0472">Membrane</keyword>